<dbReference type="SUPFAM" id="SSF52540">
    <property type="entry name" value="P-loop containing nucleoside triphosphate hydrolases"/>
    <property type="match status" value="1"/>
</dbReference>
<name>A0ABY2X9R3_9RHOB</name>
<organism evidence="2 3">
    <name type="scientific">Arenibacterium halophilum</name>
    <dbReference type="NCBI Taxonomy" id="2583821"/>
    <lineage>
        <taxon>Bacteria</taxon>
        <taxon>Pseudomonadati</taxon>
        <taxon>Pseudomonadota</taxon>
        <taxon>Alphaproteobacteria</taxon>
        <taxon>Rhodobacterales</taxon>
        <taxon>Paracoccaceae</taxon>
        <taxon>Arenibacterium</taxon>
    </lineage>
</organism>
<evidence type="ECO:0000313" key="2">
    <source>
        <dbReference type="EMBL" id="TMV11910.1"/>
    </source>
</evidence>
<gene>
    <name evidence="2" type="ORF">FGK64_16780</name>
</gene>
<dbReference type="PIRSF" id="PIRSF009320">
    <property type="entry name" value="Nuc_binding_HP_1000"/>
    <property type="match status" value="1"/>
</dbReference>
<accession>A0ABY2X9R3</accession>
<evidence type="ECO:0000313" key="3">
    <source>
        <dbReference type="Proteomes" id="UP001191082"/>
    </source>
</evidence>
<keyword evidence="3" id="KW-1185">Reference proteome</keyword>
<sequence>MLHCRNAPRGVARKHARIVLGHVITIAQQKGGAGKTTLAVNLAVGFARAGKSVALMDTDPQGSAGRWFMSRLDAMPEPGIDFSTASAWGVPYECRKLAETHDIVIIDTPPKADSDLRPALRAADLVLVPVATSHVDLWAVEVVLFLADRESKPAMMVMTRARKGTRLAADIAEKVAEMEADVARAAMANRIVYAETLGQGRAALEAPKGPAHAEVMALVAEIDAALSA</sequence>
<dbReference type="PANTHER" id="PTHR13696">
    <property type="entry name" value="P-LOOP CONTAINING NUCLEOSIDE TRIPHOSPHATE HYDROLASE"/>
    <property type="match status" value="1"/>
</dbReference>
<proteinExistence type="predicted"/>
<dbReference type="CDD" id="cd02042">
    <property type="entry name" value="ParAB_family"/>
    <property type="match status" value="1"/>
</dbReference>
<dbReference type="InterPro" id="IPR027417">
    <property type="entry name" value="P-loop_NTPase"/>
</dbReference>
<dbReference type="Pfam" id="PF01656">
    <property type="entry name" value="CbiA"/>
    <property type="match status" value="1"/>
</dbReference>
<comment type="caution">
    <text evidence="2">The sequence shown here is derived from an EMBL/GenBank/DDBJ whole genome shotgun (WGS) entry which is preliminary data.</text>
</comment>
<dbReference type="InterPro" id="IPR048089">
    <property type="entry name" value="McdA"/>
</dbReference>
<dbReference type="InterPro" id="IPR002586">
    <property type="entry name" value="CobQ/CobB/MinD/ParA_Nub-bd_dom"/>
</dbReference>
<reference evidence="2 3" key="1">
    <citation type="submission" date="2019-05" db="EMBL/GenBank/DDBJ databases">
        <title>Marivita sp. nov. isolated from sea sediment.</title>
        <authorList>
            <person name="Kim W."/>
        </authorList>
    </citation>
    <scope>NUCLEOTIDE SEQUENCE [LARGE SCALE GENOMIC DNA]</scope>
    <source>
        <strain evidence="2 3">CAU 1492</strain>
    </source>
</reference>
<protein>
    <submittedName>
        <fullName evidence="2">ParA family protein</fullName>
    </submittedName>
</protein>
<dbReference type="InterPro" id="IPR050678">
    <property type="entry name" value="DNA_Partitioning_ATPase"/>
</dbReference>
<dbReference type="PANTHER" id="PTHR13696:SF96">
    <property type="entry name" value="COBQ_COBB_MIND_PARA NUCLEOTIDE BINDING DOMAIN-CONTAINING PROTEIN"/>
    <property type="match status" value="1"/>
</dbReference>
<dbReference type="EMBL" id="VCPC01000003">
    <property type="protein sequence ID" value="TMV11910.1"/>
    <property type="molecule type" value="Genomic_DNA"/>
</dbReference>
<dbReference type="Proteomes" id="UP001191082">
    <property type="component" value="Unassembled WGS sequence"/>
</dbReference>
<feature type="domain" description="CobQ/CobB/MinD/ParA nucleotide binding" evidence="1">
    <location>
        <begin position="24"/>
        <end position="131"/>
    </location>
</feature>
<dbReference type="Gene3D" id="3.40.50.300">
    <property type="entry name" value="P-loop containing nucleotide triphosphate hydrolases"/>
    <property type="match status" value="1"/>
</dbReference>
<dbReference type="NCBIfam" id="NF041546">
    <property type="entry name" value="ParA_partition"/>
    <property type="match status" value="1"/>
</dbReference>
<dbReference type="RefSeq" id="WP_138864970.1">
    <property type="nucleotide sequence ID" value="NZ_VCPC01000003.1"/>
</dbReference>
<evidence type="ECO:0000259" key="1">
    <source>
        <dbReference type="Pfam" id="PF01656"/>
    </source>
</evidence>